<evidence type="ECO:0000313" key="3">
    <source>
        <dbReference type="Proteomes" id="UP000198382"/>
    </source>
</evidence>
<keyword evidence="1" id="KW-0472">Membrane</keyword>
<proteinExistence type="predicted"/>
<gene>
    <name evidence="2" type="ORF">B0A65_19100</name>
</gene>
<evidence type="ECO:0000313" key="2">
    <source>
        <dbReference type="EMBL" id="OXA76292.1"/>
    </source>
</evidence>
<dbReference type="EMBL" id="MUGV01000038">
    <property type="protein sequence ID" value="OXA76292.1"/>
    <property type="molecule type" value="Genomic_DNA"/>
</dbReference>
<keyword evidence="3" id="KW-1185">Reference proteome</keyword>
<keyword evidence="1" id="KW-0812">Transmembrane</keyword>
<accession>A0ABX4BLK0</accession>
<dbReference type="Proteomes" id="UP000198382">
    <property type="component" value="Unassembled WGS sequence"/>
</dbReference>
<evidence type="ECO:0000256" key="1">
    <source>
        <dbReference type="SAM" id="Phobius"/>
    </source>
</evidence>
<protein>
    <submittedName>
        <fullName evidence="2">Uncharacterized protein</fullName>
    </submittedName>
</protein>
<sequence length="74" mass="8766">MTLRVFIFVKLPWEATCRDCFASSPSFVSSFLVTTYFVVLYSLFFILCSLFFILCSLFFILYSCLYFLFFPREG</sequence>
<keyword evidence="1" id="KW-1133">Transmembrane helix</keyword>
<feature type="transmembrane region" description="Helical" evidence="1">
    <location>
        <begin position="36"/>
        <end position="69"/>
    </location>
</feature>
<comment type="caution">
    <text evidence="2">The sequence shown here is derived from an EMBL/GenBank/DDBJ whole genome shotgun (WGS) entry which is preliminary data.</text>
</comment>
<name>A0ABX4BLK0_FLAFR</name>
<organism evidence="2 3">
    <name type="scientific">Flavobacterium frigidimaris</name>
    <dbReference type="NCBI Taxonomy" id="262320"/>
    <lineage>
        <taxon>Bacteria</taxon>
        <taxon>Pseudomonadati</taxon>
        <taxon>Bacteroidota</taxon>
        <taxon>Flavobacteriia</taxon>
        <taxon>Flavobacteriales</taxon>
        <taxon>Flavobacteriaceae</taxon>
        <taxon>Flavobacterium</taxon>
    </lineage>
</organism>
<reference evidence="2 3" key="1">
    <citation type="submission" date="2016-11" db="EMBL/GenBank/DDBJ databases">
        <title>Whole genomes of Flavobacteriaceae.</title>
        <authorList>
            <person name="Stine C."/>
            <person name="Li C."/>
            <person name="Tadesse D."/>
        </authorList>
    </citation>
    <scope>NUCLEOTIDE SEQUENCE [LARGE SCALE GENOMIC DNA]</scope>
    <source>
        <strain evidence="2 3">DSM 15937</strain>
    </source>
</reference>